<dbReference type="STRING" id="42249.A0A317STX6"/>
<dbReference type="PANTHER" id="PTHR47660:SF3">
    <property type="entry name" value="FINGER DOMAIN PROTEIN, PUTATIVE (AFU_ORTHOLOGUE AFUA_4G03310)-RELATED"/>
    <property type="match status" value="1"/>
</dbReference>
<keyword evidence="1" id="KW-0479">Metal-binding</keyword>
<evidence type="ECO:0000256" key="1">
    <source>
        <dbReference type="ARBA" id="ARBA00022723"/>
    </source>
</evidence>
<dbReference type="PROSITE" id="PS00463">
    <property type="entry name" value="ZN2_CY6_FUNGAL_1"/>
    <property type="match status" value="1"/>
</dbReference>
<keyword evidence="3" id="KW-0805">Transcription regulation</keyword>
<evidence type="ECO:0000256" key="3">
    <source>
        <dbReference type="ARBA" id="ARBA00023015"/>
    </source>
</evidence>
<feature type="domain" description="C2H2-type" evidence="9">
    <location>
        <begin position="49"/>
        <end position="81"/>
    </location>
</feature>
<dbReference type="PROSITE" id="PS50048">
    <property type="entry name" value="ZN2_CY6_FUNGAL_2"/>
    <property type="match status" value="1"/>
</dbReference>
<sequence length="553" mass="61368">MAQSWATQSSSSQPNNSTAAAPPHATATHRPKSADTAAVQNEPSPSELFKCSVCDKGFEQRSSRDRHQRRCRQKQISGTVPRKKSCALCTQAKTRCDLLTPSCSRCRSKGLDCHYYHQPPPQHSYPHHHATAATTPLHTTTLVHRRSPTRLPEEVSIPTPAHTDNGLPEEFSDGSLRHTGNNRSGSSNNGIGDVEITDWGDINHNLLEWNIFAGPAGDMELHSVCPIGNESPVSPPGAYQHLYNQNSLGSPMDQQIRLAPRQVSIESFKQMRKILVDTVPAPAPKKKKFIFIDRVCKGYPKMMTGRNGPPPFIHSSHMIPGRMTTALANCKGLVDMYKAMTPDNKLFVMKSIANEHGRILAEAEHVRVCEVEKIGVLQAALIYGIIRHFENDPTFDRAAMVSMETMAVNVGVSSLVAKGELEGVRPAWEDWIIAESKRRTMIALYMLDGSYHYAHNIPTFTCGELNEMLLPTPTTLWQSRERSKWEYEYESYLSDLRGRRLPKLADILSTDRAYLNIEEWVVGMDSFGVTVLAMVEGCREDVPDAVEGGGGGV</sequence>
<evidence type="ECO:0000259" key="8">
    <source>
        <dbReference type="PROSITE" id="PS50048"/>
    </source>
</evidence>
<dbReference type="AlphaFoldDB" id="A0A317STX6"/>
<dbReference type="OrthoDB" id="2441642at2759"/>
<dbReference type="CDD" id="cd00067">
    <property type="entry name" value="GAL4"/>
    <property type="match status" value="1"/>
</dbReference>
<protein>
    <recommendedName>
        <fullName evidence="12">Zn(2)-C6 fungal-type domain-containing protein</fullName>
    </recommendedName>
</protein>
<keyword evidence="6" id="KW-0863">Zinc-finger</keyword>
<keyword evidence="11" id="KW-1185">Reference proteome</keyword>
<feature type="compositionally biased region" description="Low complexity" evidence="7">
    <location>
        <begin position="181"/>
        <end position="191"/>
    </location>
</feature>
<evidence type="ECO:0000256" key="7">
    <source>
        <dbReference type="SAM" id="MobiDB-lite"/>
    </source>
</evidence>
<dbReference type="GO" id="GO:0000981">
    <property type="term" value="F:DNA-binding transcription factor activity, RNA polymerase II-specific"/>
    <property type="evidence" value="ECO:0007669"/>
    <property type="project" value="InterPro"/>
</dbReference>
<reference evidence="10 11" key="1">
    <citation type="submission" date="2018-03" db="EMBL/GenBank/DDBJ databases">
        <title>Genomes of Pezizomycetes fungi and the evolution of truffles.</title>
        <authorList>
            <person name="Murat C."/>
            <person name="Payen T."/>
            <person name="Noel B."/>
            <person name="Kuo A."/>
            <person name="Martin F.M."/>
        </authorList>
    </citation>
    <scope>NUCLEOTIDE SEQUENCE [LARGE SCALE GENOMIC DNA]</scope>
    <source>
        <strain evidence="10">091103-1</strain>
    </source>
</reference>
<dbReference type="GO" id="GO:0008270">
    <property type="term" value="F:zinc ion binding"/>
    <property type="evidence" value="ECO:0007669"/>
    <property type="project" value="UniProtKB-KW"/>
</dbReference>
<feature type="region of interest" description="Disordered" evidence="7">
    <location>
        <begin position="147"/>
        <end position="191"/>
    </location>
</feature>
<dbReference type="InterPro" id="IPR013087">
    <property type="entry name" value="Znf_C2H2_type"/>
</dbReference>
<feature type="compositionally biased region" description="Low complexity" evidence="7">
    <location>
        <begin position="1"/>
        <end position="28"/>
    </location>
</feature>
<dbReference type="SUPFAM" id="SSF57701">
    <property type="entry name" value="Zn2/Cys6 DNA-binding domain"/>
    <property type="match status" value="1"/>
</dbReference>
<dbReference type="PROSITE" id="PS50157">
    <property type="entry name" value="ZINC_FINGER_C2H2_2"/>
    <property type="match status" value="1"/>
</dbReference>
<evidence type="ECO:0000259" key="9">
    <source>
        <dbReference type="PROSITE" id="PS50157"/>
    </source>
</evidence>
<name>A0A317STX6_9PEZI</name>
<evidence type="ECO:0000256" key="5">
    <source>
        <dbReference type="ARBA" id="ARBA00023242"/>
    </source>
</evidence>
<dbReference type="InterPro" id="IPR001138">
    <property type="entry name" value="Zn2Cys6_DnaBD"/>
</dbReference>
<dbReference type="SMART" id="SM00066">
    <property type="entry name" value="GAL4"/>
    <property type="match status" value="1"/>
</dbReference>
<dbReference type="InterPro" id="IPR036864">
    <property type="entry name" value="Zn2-C6_fun-type_DNA-bd_sf"/>
</dbReference>
<dbReference type="Proteomes" id="UP000246991">
    <property type="component" value="Unassembled WGS sequence"/>
</dbReference>
<accession>A0A317STX6</accession>
<evidence type="ECO:0000313" key="10">
    <source>
        <dbReference type="EMBL" id="PWW77067.1"/>
    </source>
</evidence>
<dbReference type="PANTHER" id="PTHR47660">
    <property type="entry name" value="TRANSCRIPTION FACTOR WITH C2H2 AND ZN(2)-CYS(6) DNA BINDING DOMAIN (EUROFUNG)-RELATED-RELATED"/>
    <property type="match status" value="1"/>
</dbReference>
<dbReference type="Gene3D" id="4.10.240.10">
    <property type="entry name" value="Zn(2)-C6 fungal-type DNA-binding domain"/>
    <property type="match status" value="1"/>
</dbReference>
<dbReference type="EMBL" id="PYWC01000027">
    <property type="protein sequence ID" value="PWW77067.1"/>
    <property type="molecule type" value="Genomic_DNA"/>
</dbReference>
<dbReference type="Pfam" id="PF00172">
    <property type="entry name" value="Zn_clus"/>
    <property type="match status" value="1"/>
</dbReference>
<feature type="region of interest" description="Disordered" evidence="7">
    <location>
        <begin position="1"/>
        <end position="45"/>
    </location>
</feature>
<gene>
    <name evidence="10" type="ORF">C7212DRAFT_278367</name>
</gene>
<keyword evidence="2" id="KW-0862">Zinc</keyword>
<keyword evidence="4" id="KW-0804">Transcription</keyword>
<evidence type="ECO:0000256" key="6">
    <source>
        <dbReference type="PROSITE-ProRule" id="PRU00042"/>
    </source>
</evidence>
<organism evidence="10 11">
    <name type="scientific">Tuber magnatum</name>
    <name type="common">white Piedmont truffle</name>
    <dbReference type="NCBI Taxonomy" id="42249"/>
    <lineage>
        <taxon>Eukaryota</taxon>
        <taxon>Fungi</taxon>
        <taxon>Dikarya</taxon>
        <taxon>Ascomycota</taxon>
        <taxon>Pezizomycotina</taxon>
        <taxon>Pezizomycetes</taxon>
        <taxon>Pezizales</taxon>
        <taxon>Tuberaceae</taxon>
        <taxon>Tuber</taxon>
    </lineage>
</organism>
<evidence type="ECO:0000313" key="11">
    <source>
        <dbReference type="Proteomes" id="UP000246991"/>
    </source>
</evidence>
<comment type="caution">
    <text evidence="10">The sequence shown here is derived from an EMBL/GenBank/DDBJ whole genome shotgun (WGS) entry which is preliminary data.</text>
</comment>
<keyword evidence="5" id="KW-0539">Nucleus</keyword>
<evidence type="ECO:0000256" key="2">
    <source>
        <dbReference type="ARBA" id="ARBA00022833"/>
    </source>
</evidence>
<evidence type="ECO:0008006" key="12">
    <source>
        <dbReference type="Google" id="ProtNLM"/>
    </source>
</evidence>
<evidence type="ECO:0000256" key="4">
    <source>
        <dbReference type="ARBA" id="ARBA00023163"/>
    </source>
</evidence>
<proteinExistence type="predicted"/>
<feature type="domain" description="Zn(2)-C6 fungal-type" evidence="8">
    <location>
        <begin position="85"/>
        <end position="115"/>
    </location>
</feature>